<keyword evidence="1" id="KW-0472">Membrane</keyword>
<sequence length="239" mass="27732">MFMWVAEFSEGVTTELTDMTSALVVDGEAFISLFIFLNSIFLKSRITAEHDINQDLEIEVNSLEKENNLKPSFNKEIPNNKKLKFPIQNQTKTAYYKRYKDVETNVEIVKLYIQETNVQWTWDRPEKKKCHFTNKRDYIKQPILFVSDSNDNNDNDCEIQCPGKSMSERESYTDGSIFQTGKGNCVKSVHFSMENDHVKRAYDVVAGIFLDSDVPLPMFGWDQYTYAEKPSPKVLLFAK</sequence>
<dbReference type="AlphaFoldDB" id="D3AVI0"/>
<dbReference type="InParanoid" id="D3AVI0"/>
<keyword evidence="1" id="KW-0812">Transmembrane</keyword>
<feature type="transmembrane region" description="Helical" evidence="1">
    <location>
        <begin position="20"/>
        <end position="42"/>
    </location>
</feature>
<dbReference type="EMBL" id="ADBJ01000002">
    <property type="protein sequence ID" value="EFA86303.1"/>
    <property type="molecule type" value="Genomic_DNA"/>
</dbReference>
<reference evidence="2 3" key="1">
    <citation type="journal article" date="2011" name="Genome Res.">
        <title>Phylogeny-wide analysis of social amoeba genomes highlights ancient origins for complex intercellular communication.</title>
        <authorList>
            <person name="Heidel A.J."/>
            <person name="Lawal H.M."/>
            <person name="Felder M."/>
            <person name="Schilde C."/>
            <person name="Helps N.R."/>
            <person name="Tunggal B."/>
            <person name="Rivero F."/>
            <person name="John U."/>
            <person name="Schleicher M."/>
            <person name="Eichinger L."/>
            <person name="Platzer M."/>
            <person name="Noegel A.A."/>
            <person name="Schaap P."/>
            <person name="Gloeckner G."/>
        </authorList>
    </citation>
    <scope>NUCLEOTIDE SEQUENCE [LARGE SCALE GENOMIC DNA]</scope>
    <source>
        <strain evidence="3">ATCC 26659 / Pp 5 / PN500</strain>
    </source>
</reference>
<name>D3AVI0_HETP5</name>
<accession>D3AVI0</accession>
<gene>
    <name evidence="2" type="ORF">PPL_00091</name>
</gene>
<evidence type="ECO:0000313" key="2">
    <source>
        <dbReference type="EMBL" id="EFA86303.1"/>
    </source>
</evidence>
<dbReference type="Proteomes" id="UP000001396">
    <property type="component" value="Unassembled WGS sequence"/>
</dbReference>
<dbReference type="RefSeq" id="XP_020438408.1">
    <property type="nucleotide sequence ID" value="XM_020571134.1"/>
</dbReference>
<protein>
    <submittedName>
        <fullName evidence="2">Uncharacterized protein</fullName>
    </submittedName>
</protein>
<evidence type="ECO:0000256" key="1">
    <source>
        <dbReference type="SAM" id="Phobius"/>
    </source>
</evidence>
<evidence type="ECO:0000313" key="3">
    <source>
        <dbReference type="Proteomes" id="UP000001396"/>
    </source>
</evidence>
<organism evidence="2 3">
    <name type="scientific">Heterostelium pallidum (strain ATCC 26659 / Pp 5 / PN500)</name>
    <name type="common">Cellular slime mold</name>
    <name type="synonym">Polysphondylium pallidum</name>
    <dbReference type="NCBI Taxonomy" id="670386"/>
    <lineage>
        <taxon>Eukaryota</taxon>
        <taxon>Amoebozoa</taxon>
        <taxon>Evosea</taxon>
        <taxon>Eumycetozoa</taxon>
        <taxon>Dictyostelia</taxon>
        <taxon>Acytosteliales</taxon>
        <taxon>Acytosteliaceae</taxon>
        <taxon>Heterostelium</taxon>
    </lineage>
</organism>
<keyword evidence="1" id="KW-1133">Transmembrane helix</keyword>
<comment type="caution">
    <text evidence="2">The sequence shown here is derived from an EMBL/GenBank/DDBJ whole genome shotgun (WGS) entry which is preliminary data.</text>
</comment>
<proteinExistence type="predicted"/>
<keyword evidence="3" id="KW-1185">Reference proteome</keyword>
<dbReference type="GeneID" id="31355625"/>